<comment type="caution">
    <text evidence="2">The sequence shown here is derived from an EMBL/GenBank/DDBJ whole genome shotgun (WGS) entry which is preliminary data.</text>
</comment>
<dbReference type="Proteomes" id="UP000637774">
    <property type="component" value="Unassembled WGS sequence"/>
</dbReference>
<proteinExistence type="predicted"/>
<evidence type="ECO:0000313" key="3">
    <source>
        <dbReference type="Proteomes" id="UP000637774"/>
    </source>
</evidence>
<keyword evidence="1" id="KW-1133">Transmembrane helix</keyword>
<reference evidence="3" key="1">
    <citation type="journal article" date="2019" name="Int. J. Syst. Evol. Microbiol.">
        <title>The Global Catalogue of Microorganisms (GCM) 10K type strain sequencing project: providing services to taxonomists for standard genome sequencing and annotation.</title>
        <authorList>
            <consortium name="The Broad Institute Genomics Platform"/>
            <consortium name="The Broad Institute Genome Sequencing Center for Infectious Disease"/>
            <person name="Wu L."/>
            <person name="Ma J."/>
        </authorList>
    </citation>
    <scope>NUCLEOTIDE SEQUENCE [LARGE SCALE GENOMIC DNA]</scope>
    <source>
        <strain evidence="3">CGMCC 1.14966</strain>
    </source>
</reference>
<evidence type="ECO:0000256" key="1">
    <source>
        <dbReference type="SAM" id="Phobius"/>
    </source>
</evidence>
<protein>
    <recommendedName>
        <fullName evidence="4">TonB C-terminal domain-containing protein</fullName>
    </recommendedName>
</protein>
<organism evidence="2 3">
    <name type="scientific">Hymenobacter frigidus</name>
    <dbReference type="NCBI Taxonomy" id="1524095"/>
    <lineage>
        <taxon>Bacteria</taxon>
        <taxon>Pseudomonadati</taxon>
        <taxon>Bacteroidota</taxon>
        <taxon>Cytophagia</taxon>
        <taxon>Cytophagales</taxon>
        <taxon>Hymenobacteraceae</taxon>
        <taxon>Hymenobacter</taxon>
    </lineage>
</organism>
<accession>A0ABQ2ACP8</accession>
<evidence type="ECO:0000313" key="2">
    <source>
        <dbReference type="EMBL" id="GGH89735.1"/>
    </source>
</evidence>
<feature type="transmembrane region" description="Helical" evidence="1">
    <location>
        <begin position="20"/>
        <end position="41"/>
    </location>
</feature>
<sequence>MPAPYLRNLMNPNFSIEQKLVLRALALGAVFFCFSTVLALAQRAAPPSNPAASVGDIAFDPATDRSSFQRCGEGQYDVPQYYQSQTAYTGGTQALRQQFVRAAMPRSTGAQNGYVTIRFLINCHGETDRFRVTQIDAAYQPARFGPALVAALLGRAKALRAWVPGKFTGPDAHHGEALDSYYYLLLKISHGRVVDVLP</sequence>
<keyword evidence="3" id="KW-1185">Reference proteome</keyword>
<name>A0ABQ2ACP8_9BACT</name>
<evidence type="ECO:0008006" key="4">
    <source>
        <dbReference type="Google" id="ProtNLM"/>
    </source>
</evidence>
<keyword evidence="1" id="KW-0472">Membrane</keyword>
<dbReference type="EMBL" id="BMGY01000044">
    <property type="protein sequence ID" value="GGH89735.1"/>
    <property type="molecule type" value="Genomic_DNA"/>
</dbReference>
<keyword evidence="1" id="KW-0812">Transmembrane</keyword>
<gene>
    <name evidence="2" type="ORF">GCM10011495_34020</name>
</gene>